<dbReference type="PANTHER" id="PTHR22550:SF5">
    <property type="entry name" value="LEUCINE ZIPPER PROTEIN 4"/>
    <property type="match status" value="1"/>
</dbReference>
<evidence type="ECO:0000313" key="4">
    <source>
        <dbReference type="EMBL" id="NBD23088.1"/>
    </source>
</evidence>
<dbReference type="RefSeq" id="WP_161741531.1">
    <property type="nucleotide sequence ID" value="NZ_JAAAMV010000002.1"/>
</dbReference>
<organism evidence="4 5">
    <name type="scientific">Paenibacillus glycinis</name>
    <dbReference type="NCBI Taxonomy" id="2697035"/>
    <lineage>
        <taxon>Bacteria</taxon>
        <taxon>Bacillati</taxon>
        <taxon>Bacillota</taxon>
        <taxon>Bacilli</taxon>
        <taxon>Bacillales</taxon>
        <taxon>Paenibacillaceae</taxon>
        <taxon>Paenibacillus</taxon>
    </lineage>
</organism>
<comment type="similarity">
    <text evidence="1">Belongs to the GerABKA family.</text>
</comment>
<protein>
    <submittedName>
        <fullName evidence="4">Spore germination protein</fullName>
    </submittedName>
</protein>
<keyword evidence="3" id="KW-0812">Transmembrane</keyword>
<keyword evidence="2 3" id="KW-0472">Membrane</keyword>
<evidence type="ECO:0000313" key="5">
    <source>
        <dbReference type="Proteomes" id="UP000665561"/>
    </source>
</evidence>
<accession>A0ABW9XKK7</accession>
<reference evidence="4 5" key="1">
    <citation type="submission" date="2020-01" db="EMBL/GenBank/DDBJ databases">
        <title>Paenibacillus soybeanensis sp. nov. isolated from the nodules of soybean (Glycine max(L.) Merr).</title>
        <authorList>
            <person name="Wang H."/>
        </authorList>
    </citation>
    <scope>NUCLEOTIDE SEQUENCE [LARGE SCALE GENOMIC DNA]</scope>
    <source>
        <strain evidence="4 5">T1</strain>
    </source>
</reference>
<name>A0ABW9XKK7_9BACL</name>
<evidence type="ECO:0000256" key="1">
    <source>
        <dbReference type="ARBA" id="ARBA00005278"/>
    </source>
</evidence>
<dbReference type="InterPro" id="IPR050768">
    <property type="entry name" value="UPF0353/GerABKA_families"/>
</dbReference>
<dbReference type="InterPro" id="IPR004995">
    <property type="entry name" value="Spore_Ger"/>
</dbReference>
<gene>
    <name evidence="4" type="ORF">GT019_04320</name>
</gene>
<keyword evidence="5" id="KW-1185">Reference proteome</keyword>
<keyword evidence="3" id="KW-1133">Transmembrane helix</keyword>
<feature type="transmembrane region" description="Helical" evidence="3">
    <location>
        <begin position="374"/>
        <end position="394"/>
    </location>
</feature>
<proteinExistence type="inferred from homology"/>
<feature type="transmembrane region" description="Helical" evidence="3">
    <location>
        <begin position="326"/>
        <end position="344"/>
    </location>
</feature>
<feature type="transmembrane region" description="Helical" evidence="3">
    <location>
        <begin position="287"/>
        <end position="306"/>
    </location>
</feature>
<dbReference type="Proteomes" id="UP000665561">
    <property type="component" value="Unassembled WGS sequence"/>
</dbReference>
<dbReference type="Pfam" id="PF03323">
    <property type="entry name" value="GerA"/>
    <property type="match status" value="1"/>
</dbReference>
<evidence type="ECO:0000256" key="2">
    <source>
        <dbReference type="ARBA" id="ARBA00023136"/>
    </source>
</evidence>
<dbReference type="PANTHER" id="PTHR22550">
    <property type="entry name" value="SPORE GERMINATION PROTEIN"/>
    <property type="match status" value="1"/>
</dbReference>
<feature type="transmembrane region" description="Helical" evidence="3">
    <location>
        <begin position="406"/>
        <end position="432"/>
    </location>
</feature>
<dbReference type="PIRSF" id="PIRSF005690">
    <property type="entry name" value="GerBA"/>
    <property type="match status" value="1"/>
</dbReference>
<sequence length="478" mass="53685">MPVPSPPIDFVRLIREALGHSPDFNHRLLPAVDHREIHCFFIETLVDKVRFDEFILQPFFHANPILDNEDQWTSILSTGTNGNFIETLHDVQSCIKYLLEGYIVIFPVHIGFPSALDYSKIPSRTVTEPTIEVTIRGPKEGFTEDIKTNLALIRKRIKSDHFTYERLTLGQETKTDVYLVYMNHLASPAVIAEAKRRLTSIQTDSVLESSYIEEWIQDRSWSPFPQMYATERPDVVSAHVLENAFAIMTAGTPSVLIGPITFFQLFNSPEDYYERTDIANLIRWLRILSFLLAIFVPSLYIAAVTYNQEILPVSLLISLSSQREGVPFPAFIEAIIMLVTFEILREAGLRMPRIAGQAISIVGALVLGQSAVEAGLVSASMVIVVSITAIANFVAPTYGFGIAQRIIQFGFLVLAGVFGLFGITCGILLVITHLVSIRSFGVKYFSPLAPLRLAGLKDAIFRAPRPQMKRRRLFSKRH</sequence>
<feature type="transmembrane region" description="Helical" evidence="3">
    <location>
        <begin position="244"/>
        <end position="266"/>
    </location>
</feature>
<dbReference type="EMBL" id="JAAAMV010000002">
    <property type="protein sequence ID" value="NBD23088.1"/>
    <property type="molecule type" value="Genomic_DNA"/>
</dbReference>
<evidence type="ECO:0000256" key="3">
    <source>
        <dbReference type="SAM" id="Phobius"/>
    </source>
</evidence>
<comment type="caution">
    <text evidence="4">The sequence shown here is derived from an EMBL/GenBank/DDBJ whole genome shotgun (WGS) entry which is preliminary data.</text>
</comment>